<evidence type="ECO:0000313" key="4">
    <source>
        <dbReference type="Proteomes" id="UP000837801"/>
    </source>
</evidence>
<dbReference type="Gene3D" id="1.10.8.10">
    <property type="entry name" value="DNA helicase RuvA subunit, C-terminal domain"/>
    <property type="match status" value="1"/>
</dbReference>
<dbReference type="FunFam" id="1.10.238.200:FF:000003">
    <property type="entry name" value="DCN1-like protein 3"/>
    <property type="match status" value="1"/>
</dbReference>
<keyword evidence="4" id="KW-1185">Reference proteome</keyword>
<name>A0A9P0VW06_9ASCO</name>
<dbReference type="OrthoDB" id="27198at2759"/>
<dbReference type="PANTHER" id="PTHR12281:SF31">
    <property type="entry name" value="DCN1-LIKE PROTEIN 3"/>
    <property type="match status" value="1"/>
</dbReference>
<dbReference type="GO" id="GO:0032182">
    <property type="term" value="F:ubiquitin-like protein binding"/>
    <property type="evidence" value="ECO:0007669"/>
    <property type="project" value="TreeGrafter"/>
</dbReference>
<accession>A0A9P0VW06</accession>
<dbReference type="InterPro" id="IPR005176">
    <property type="entry name" value="PONY_dom"/>
</dbReference>
<comment type="caution">
    <text evidence="3">The sequence shown here is derived from an EMBL/GenBank/DDBJ whole genome shotgun (WGS) entry which is preliminary data.</text>
</comment>
<sequence>MAIFPHKSSLKQQFSDVTGCPLDDSTKWLEKHSWTIETAIDAYLSHKSNSSAKVRKQDPKVVEIYDRYKDLDDESIIGIEGTLKYIEDLGFDPEDSITLVLAQFLEAPSMGVFYKDKFVQIWSRNKINSISAMKRYIEDDLYVEFRRSKEYFKKVYDFTFGFLMENPGQKLLPYDLAIDYWKLLLLGRDDLKQTCGVRLEQWFKFIETEYQRGFSRDTWQMFLPFVEEIILDDPEKLSKYDEMAAWPSVVDEYIEYLRENELLD</sequence>
<gene>
    <name evidence="3" type="ORF">CLIB1423_01S11958</name>
</gene>
<dbReference type="GO" id="GO:0005886">
    <property type="term" value="C:plasma membrane"/>
    <property type="evidence" value="ECO:0007669"/>
    <property type="project" value="UniProtKB-ARBA"/>
</dbReference>
<dbReference type="Gene3D" id="1.10.238.10">
    <property type="entry name" value="EF-hand"/>
    <property type="match status" value="1"/>
</dbReference>
<dbReference type="InterPro" id="IPR014764">
    <property type="entry name" value="DCN-prot"/>
</dbReference>
<evidence type="ECO:0000256" key="1">
    <source>
        <dbReference type="RuleBase" id="RU410713"/>
    </source>
</evidence>
<dbReference type="GO" id="GO:0097602">
    <property type="term" value="F:cullin family protein binding"/>
    <property type="evidence" value="ECO:0007669"/>
    <property type="project" value="TreeGrafter"/>
</dbReference>
<dbReference type="EMBL" id="CAKXYY010000001">
    <property type="protein sequence ID" value="CAH2350520.1"/>
    <property type="molecule type" value="Genomic_DNA"/>
</dbReference>
<evidence type="ECO:0000259" key="2">
    <source>
        <dbReference type="PROSITE" id="PS51229"/>
    </source>
</evidence>
<dbReference type="PROSITE" id="PS51229">
    <property type="entry name" value="DCUN1"/>
    <property type="match status" value="1"/>
</dbReference>
<organism evidence="3 4">
    <name type="scientific">[Candida] railenensis</name>
    <dbReference type="NCBI Taxonomy" id="45579"/>
    <lineage>
        <taxon>Eukaryota</taxon>
        <taxon>Fungi</taxon>
        <taxon>Dikarya</taxon>
        <taxon>Ascomycota</taxon>
        <taxon>Saccharomycotina</taxon>
        <taxon>Pichiomycetes</taxon>
        <taxon>Debaryomycetaceae</taxon>
        <taxon>Kurtzmaniella</taxon>
    </lineage>
</organism>
<dbReference type="Pfam" id="PF14555">
    <property type="entry name" value="UBA_4"/>
    <property type="match status" value="1"/>
</dbReference>
<dbReference type="GO" id="GO:0031624">
    <property type="term" value="F:ubiquitin conjugating enzyme binding"/>
    <property type="evidence" value="ECO:0007669"/>
    <property type="project" value="TreeGrafter"/>
</dbReference>
<evidence type="ECO:0000313" key="3">
    <source>
        <dbReference type="EMBL" id="CAH2350520.1"/>
    </source>
</evidence>
<protein>
    <recommendedName>
        <fullName evidence="1">Defective in cullin neddylation protein</fullName>
    </recommendedName>
</protein>
<dbReference type="GO" id="GO:0000151">
    <property type="term" value="C:ubiquitin ligase complex"/>
    <property type="evidence" value="ECO:0007669"/>
    <property type="project" value="TreeGrafter"/>
</dbReference>
<dbReference type="Gene3D" id="1.10.238.200">
    <property type="entry name" value="Cullin, PONY binding domain"/>
    <property type="match status" value="1"/>
</dbReference>
<comment type="function">
    <text evidence="1">Neddylation of cullins play an essential role in the regulation of SCF-type complexes activity.</text>
</comment>
<feature type="domain" description="DCUN1" evidence="2">
    <location>
        <begin position="56"/>
        <end position="258"/>
    </location>
</feature>
<dbReference type="InterPro" id="IPR042460">
    <property type="entry name" value="DCN1-like_PONY"/>
</dbReference>
<dbReference type="AlphaFoldDB" id="A0A9P0VW06"/>
<dbReference type="CDD" id="cd14273">
    <property type="entry name" value="UBA_TAP-C_like"/>
    <property type="match status" value="1"/>
</dbReference>
<dbReference type="GO" id="GO:0045116">
    <property type="term" value="P:protein neddylation"/>
    <property type="evidence" value="ECO:0007669"/>
    <property type="project" value="TreeGrafter"/>
</dbReference>
<dbReference type="Pfam" id="PF03556">
    <property type="entry name" value="Cullin_binding"/>
    <property type="match status" value="1"/>
</dbReference>
<dbReference type="Proteomes" id="UP000837801">
    <property type="component" value="Unassembled WGS sequence"/>
</dbReference>
<dbReference type="PANTHER" id="PTHR12281">
    <property type="entry name" value="RP42 RELATED"/>
    <property type="match status" value="1"/>
</dbReference>
<proteinExistence type="predicted"/>
<reference evidence="3" key="1">
    <citation type="submission" date="2022-03" db="EMBL/GenBank/DDBJ databases">
        <authorList>
            <person name="Legras J.-L."/>
            <person name="Devillers H."/>
            <person name="Grondin C."/>
        </authorList>
    </citation>
    <scope>NUCLEOTIDE SEQUENCE</scope>
    <source>
        <strain evidence="3">CLIB 1423</strain>
    </source>
</reference>